<dbReference type="PANTHER" id="PTHR48041">
    <property type="entry name" value="ABC TRANSPORTER G FAMILY MEMBER 28"/>
    <property type="match status" value="1"/>
</dbReference>
<dbReference type="PROSITE" id="PS50006">
    <property type="entry name" value="FHA_DOMAIN"/>
    <property type="match status" value="1"/>
</dbReference>
<gene>
    <name evidence="12" type="ORF">JOF28_002330</name>
</gene>
<accession>A0A940PPT2</accession>
<evidence type="ECO:0000256" key="5">
    <source>
        <dbReference type="ARBA" id="ARBA00022741"/>
    </source>
</evidence>
<evidence type="ECO:0000256" key="2">
    <source>
        <dbReference type="ARBA" id="ARBA00022448"/>
    </source>
</evidence>
<dbReference type="SMART" id="SM00240">
    <property type="entry name" value="FHA"/>
    <property type="match status" value="1"/>
</dbReference>
<dbReference type="GO" id="GO:0005524">
    <property type="term" value="F:ATP binding"/>
    <property type="evidence" value="ECO:0007669"/>
    <property type="project" value="UniProtKB-KW"/>
</dbReference>
<evidence type="ECO:0000313" key="13">
    <source>
        <dbReference type="Proteomes" id="UP000675163"/>
    </source>
</evidence>
<keyword evidence="2" id="KW-0813">Transport</keyword>
<feature type="transmembrane region" description="Helical" evidence="9">
    <location>
        <begin position="609"/>
        <end position="629"/>
    </location>
</feature>
<dbReference type="EMBL" id="JAFIDA010000001">
    <property type="protein sequence ID" value="MBP1327098.1"/>
    <property type="molecule type" value="Genomic_DNA"/>
</dbReference>
<feature type="transmembrane region" description="Helical" evidence="9">
    <location>
        <begin position="483"/>
        <end position="502"/>
    </location>
</feature>
<feature type="domain" description="FHA" evidence="10">
    <location>
        <begin position="24"/>
        <end position="72"/>
    </location>
</feature>
<protein>
    <submittedName>
        <fullName evidence="12">ABC-type multidrug transport system ATPase subunit</fullName>
    </submittedName>
</protein>
<reference evidence="12" key="1">
    <citation type="submission" date="2021-02" db="EMBL/GenBank/DDBJ databases">
        <title>Sequencing the genomes of 1000 actinobacteria strains.</title>
        <authorList>
            <person name="Klenk H.-P."/>
        </authorList>
    </citation>
    <scope>NUCLEOTIDE SEQUENCE</scope>
    <source>
        <strain evidence="12">DSM 22850</strain>
    </source>
</reference>
<feature type="transmembrane region" description="Helical" evidence="9">
    <location>
        <begin position="522"/>
        <end position="544"/>
    </location>
</feature>
<dbReference type="InterPro" id="IPR017871">
    <property type="entry name" value="ABC_transporter-like_CS"/>
</dbReference>
<evidence type="ECO:0000256" key="1">
    <source>
        <dbReference type="ARBA" id="ARBA00004141"/>
    </source>
</evidence>
<dbReference type="InterPro" id="IPR003593">
    <property type="entry name" value="AAA+_ATPase"/>
</dbReference>
<dbReference type="PANTHER" id="PTHR48041:SF139">
    <property type="entry name" value="PROTEIN SCARLET"/>
    <property type="match status" value="1"/>
</dbReference>
<dbReference type="SMART" id="SM00382">
    <property type="entry name" value="AAA"/>
    <property type="match status" value="1"/>
</dbReference>
<dbReference type="PROSITE" id="PS00211">
    <property type="entry name" value="ABC_TRANSPORTER_1"/>
    <property type="match status" value="1"/>
</dbReference>
<dbReference type="InterPro" id="IPR027417">
    <property type="entry name" value="P-loop_NTPase"/>
</dbReference>
<evidence type="ECO:0000256" key="7">
    <source>
        <dbReference type="ARBA" id="ARBA00022989"/>
    </source>
</evidence>
<evidence type="ECO:0000256" key="3">
    <source>
        <dbReference type="ARBA" id="ARBA00022553"/>
    </source>
</evidence>
<feature type="transmembrane region" description="Helical" evidence="9">
    <location>
        <begin position="636"/>
        <end position="657"/>
    </location>
</feature>
<evidence type="ECO:0000256" key="4">
    <source>
        <dbReference type="ARBA" id="ARBA00022692"/>
    </source>
</evidence>
<feature type="transmembrane region" description="Helical" evidence="9">
    <location>
        <begin position="564"/>
        <end position="589"/>
    </location>
</feature>
<dbReference type="Pfam" id="PF00005">
    <property type="entry name" value="ABC_tran"/>
    <property type="match status" value="1"/>
</dbReference>
<evidence type="ECO:0000256" key="6">
    <source>
        <dbReference type="ARBA" id="ARBA00022840"/>
    </source>
</evidence>
<dbReference type="PROSITE" id="PS50893">
    <property type="entry name" value="ABC_TRANSPORTER_2"/>
    <property type="match status" value="1"/>
</dbReference>
<comment type="subcellular location">
    <subcellularLocation>
        <location evidence="1">Membrane</location>
        <topology evidence="1">Multi-pass membrane protein</topology>
    </subcellularLocation>
</comment>
<dbReference type="Proteomes" id="UP000675163">
    <property type="component" value="Unassembled WGS sequence"/>
</dbReference>
<keyword evidence="6" id="KW-0067">ATP-binding</keyword>
<dbReference type="InterPro" id="IPR013525">
    <property type="entry name" value="ABC2_TM"/>
</dbReference>
<keyword evidence="3" id="KW-0597">Phosphoprotein</keyword>
<evidence type="ECO:0000313" key="12">
    <source>
        <dbReference type="EMBL" id="MBP1327098.1"/>
    </source>
</evidence>
<feature type="transmembrane region" description="Helical" evidence="9">
    <location>
        <begin position="717"/>
        <end position="737"/>
    </location>
</feature>
<evidence type="ECO:0000259" key="10">
    <source>
        <dbReference type="PROSITE" id="PS50006"/>
    </source>
</evidence>
<evidence type="ECO:0000256" key="9">
    <source>
        <dbReference type="SAM" id="Phobius"/>
    </source>
</evidence>
<dbReference type="Gene3D" id="2.60.200.20">
    <property type="match status" value="1"/>
</dbReference>
<dbReference type="InterPro" id="IPR000253">
    <property type="entry name" value="FHA_dom"/>
</dbReference>
<keyword evidence="8 9" id="KW-0472">Membrane</keyword>
<dbReference type="SUPFAM" id="SSF52540">
    <property type="entry name" value="P-loop containing nucleoside triphosphate hydrolases"/>
    <property type="match status" value="1"/>
</dbReference>
<keyword evidence="4 9" id="KW-0812">Transmembrane</keyword>
<name>A0A940PPT2_9MICO</name>
<sequence>MAAGPKLELIYGNDVRSLSPAQFFIVGRSNGADLRIDLPIVSRRHLVIGYKNGWYVEDLGSHNGVFVRGEKVERVALTEATEVRLGNAKNGPVLQLQPDAASVSAAATRSLTPQEFSQMLRTVAAPPLLTGALEALTVRAHHAPAASYAGAPPQPGAAPVAGLAAPAGAARMAGPATLTGGLEVRGLEFTVEGGKKLLRDITFDAGRGTLTAIVGPSGAGKSTFARAVSGLTKPSGGQVSFDGVDVHAQYDRAKSMIGMVPQEDVIHGQLKLLPALRYAAKLRLGSDVTPAEREAHVQRALAQLDLEAHIHTRISKLSGGQRKRASVALELLTEPAFLILDEPTSGLDPALDRQLMSEFRALANGGRTVLTITHSVACLDVCDQVLVLVPGGAPAFIGSEQSAFAYFNTIDWSNIFDLLKNDPQGCADRWLASVEARALAVEHSLKPAQPVPDTEAPQRATSRPMQFFTLVQRQLSLMLADRGYTAFLIALPFVIGLLPLVVPGETGLTRVQGAKNAQEPQMILTLLTIGAVFMGISMSIRDLVGERSIYERERAVGLSTSAYLAAKIFVYVLLGIAGSIIIVTISSLLKDPPTGDGVLGLGARTELTIGIAVTISVGVLIGLLLSALVSSQNQVMPVLIVVLMVQMVLNGGLIPLIDSGLLNSISMTVPARWSMSMGAVSIDMHHLLSIADEVERAAAANSMPELDPMWNPNALRWWLAAGVLSAMSALMVAVTWWRTRTR</sequence>
<dbReference type="AlphaFoldDB" id="A0A940PPT2"/>
<keyword evidence="13" id="KW-1185">Reference proteome</keyword>
<dbReference type="GO" id="GO:0016887">
    <property type="term" value="F:ATP hydrolysis activity"/>
    <property type="evidence" value="ECO:0007669"/>
    <property type="project" value="InterPro"/>
</dbReference>
<feature type="domain" description="ABC transporter" evidence="11">
    <location>
        <begin position="182"/>
        <end position="415"/>
    </location>
</feature>
<comment type="caution">
    <text evidence="12">The sequence shown here is derived from an EMBL/GenBank/DDBJ whole genome shotgun (WGS) entry which is preliminary data.</text>
</comment>
<dbReference type="Gene3D" id="3.40.50.300">
    <property type="entry name" value="P-loop containing nucleotide triphosphate hydrolases"/>
    <property type="match status" value="1"/>
</dbReference>
<organism evidence="12 13">
    <name type="scientific">Leucobacter exalbidus</name>
    <dbReference type="NCBI Taxonomy" id="662960"/>
    <lineage>
        <taxon>Bacteria</taxon>
        <taxon>Bacillati</taxon>
        <taxon>Actinomycetota</taxon>
        <taxon>Actinomycetes</taxon>
        <taxon>Micrococcales</taxon>
        <taxon>Microbacteriaceae</taxon>
        <taxon>Leucobacter</taxon>
    </lineage>
</organism>
<dbReference type="Pfam" id="PF00498">
    <property type="entry name" value="FHA"/>
    <property type="match status" value="1"/>
</dbReference>
<dbReference type="InterPro" id="IPR008984">
    <property type="entry name" value="SMAD_FHA_dom_sf"/>
</dbReference>
<dbReference type="GO" id="GO:0140359">
    <property type="term" value="F:ABC-type transporter activity"/>
    <property type="evidence" value="ECO:0007669"/>
    <property type="project" value="InterPro"/>
</dbReference>
<dbReference type="Pfam" id="PF01061">
    <property type="entry name" value="ABC2_membrane"/>
    <property type="match status" value="1"/>
</dbReference>
<dbReference type="SUPFAM" id="SSF49879">
    <property type="entry name" value="SMAD/FHA domain"/>
    <property type="match status" value="1"/>
</dbReference>
<dbReference type="GO" id="GO:0016020">
    <property type="term" value="C:membrane"/>
    <property type="evidence" value="ECO:0007669"/>
    <property type="project" value="UniProtKB-SubCell"/>
</dbReference>
<evidence type="ECO:0000259" key="11">
    <source>
        <dbReference type="PROSITE" id="PS50893"/>
    </source>
</evidence>
<proteinExistence type="predicted"/>
<dbReference type="RefSeq" id="WP_209705906.1">
    <property type="nucleotide sequence ID" value="NZ_JAFIDA010000001.1"/>
</dbReference>
<evidence type="ECO:0000256" key="8">
    <source>
        <dbReference type="ARBA" id="ARBA00023136"/>
    </source>
</evidence>
<keyword evidence="7 9" id="KW-1133">Transmembrane helix</keyword>
<dbReference type="InterPro" id="IPR050352">
    <property type="entry name" value="ABCG_transporters"/>
</dbReference>
<dbReference type="InterPro" id="IPR003439">
    <property type="entry name" value="ABC_transporter-like_ATP-bd"/>
</dbReference>
<keyword evidence="5" id="KW-0547">Nucleotide-binding</keyword>